<dbReference type="Proteomes" id="UP000813444">
    <property type="component" value="Unassembled WGS sequence"/>
</dbReference>
<keyword evidence="3" id="KW-1185">Reference proteome</keyword>
<dbReference type="OrthoDB" id="10349787at2759"/>
<organism evidence="2 3">
    <name type="scientific">Stachybotrys elegans</name>
    <dbReference type="NCBI Taxonomy" id="80388"/>
    <lineage>
        <taxon>Eukaryota</taxon>
        <taxon>Fungi</taxon>
        <taxon>Dikarya</taxon>
        <taxon>Ascomycota</taxon>
        <taxon>Pezizomycotina</taxon>
        <taxon>Sordariomycetes</taxon>
        <taxon>Hypocreomycetidae</taxon>
        <taxon>Hypocreales</taxon>
        <taxon>Stachybotryaceae</taxon>
        <taxon>Stachybotrys</taxon>
    </lineage>
</organism>
<proteinExistence type="predicted"/>
<evidence type="ECO:0008006" key="4">
    <source>
        <dbReference type="Google" id="ProtNLM"/>
    </source>
</evidence>
<dbReference type="Gene3D" id="3.40.50.300">
    <property type="entry name" value="P-loop containing nucleotide triphosphate hydrolases"/>
    <property type="match status" value="1"/>
</dbReference>
<dbReference type="InterPro" id="IPR027417">
    <property type="entry name" value="P-loop_NTPase"/>
</dbReference>
<evidence type="ECO:0000313" key="2">
    <source>
        <dbReference type="EMBL" id="KAH7311211.1"/>
    </source>
</evidence>
<name>A0A8K0SLK1_9HYPO</name>
<dbReference type="EMBL" id="JAGPNK010000011">
    <property type="protein sequence ID" value="KAH7311211.1"/>
    <property type="molecule type" value="Genomic_DNA"/>
</dbReference>
<feature type="compositionally biased region" description="Polar residues" evidence="1">
    <location>
        <begin position="192"/>
        <end position="202"/>
    </location>
</feature>
<protein>
    <recommendedName>
        <fullName evidence="4">G domain-containing protein</fullName>
    </recommendedName>
</protein>
<evidence type="ECO:0000256" key="1">
    <source>
        <dbReference type="SAM" id="MobiDB-lite"/>
    </source>
</evidence>
<dbReference type="AlphaFoldDB" id="A0A8K0SLK1"/>
<gene>
    <name evidence="2" type="ORF">B0I35DRAFT_437710</name>
</gene>
<evidence type="ECO:0000313" key="3">
    <source>
        <dbReference type="Proteomes" id="UP000813444"/>
    </source>
</evidence>
<dbReference type="SUPFAM" id="SSF52540">
    <property type="entry name" value="P-loop containing nucleoside triphosphate hydrolases"/>
    <property type="match status" value="1"/>
</dbReference>
<accession>A0A8K0SLK1</accession>
<comment type="caution">
    <text evidence="2">The sequence shown here is derived from an EMBL/GenBank/DDBJ whole genome shotgun (WGS) entry which is preliminary data.</text>
</comment>
<sequence length="260" mass="29661">MAHFKDQGLSRPRKNGTVEYVIGIMGRRQSGKSVFGDTYTGRFELRREQLVLQSEAKTVTSPSGDAIKLKFIEIPCLSSIPPPSCDQVKLIDEVLVDSYKQGQRFIGIVYLSDSRDVDDKGLRRDLEYVDAIIGSDCHRRTVLVWNKTTDAQSEAPDIELGQRIEIGQRIWNKRFNPPTMEPDRNPDAPINRTENPPRQGTPNRIVQRFLEGELDAVQVVLGLQRDRTGKEPLSWGETKVFKLWESHQGLRGKMRRIFKA</sequence>
<feature type="region of interest" description="Disordered" evidence="1">
    <location>
        <begin position="174"/>
        <end position="202"/>
    </location>
</feature>
<reference evidence="2" key="1">
    <citation type="journal article" date="2021" name="Nat. Commun.">
        <title>Genetic determinants of endophytism in the Arabidopsis root mycobiome.</title>
        <authorList>
            <person name="Mesny F."/>
            <person name="Miyauchi S."/>
            <person name="Thiergart T."/>
            <person name="Pickel B."/>
            <person name="Atanasova L."/>
            <person name="Karlsson M."/>
            <person name="Huettel B."/>
            <person name="Barry K.W."/>
            <person name="Haridas S."/>
            <person name="Chen C."/>
            <person name="Bauer D."/>
            <person name="Andreopoulos W."/>
            <person name="Pangilinan J."/>
            <person name="LaButti K."/>
            <person name="Riley R."/>
            <person name="Lipzen A."/>
            <person name="Clum A."/>
            <person name="Drula E."/>
            <person name="Henrissat B."/>
            <person name="Kohler A."/>
            <person name="Grigoriev I.V."/>
            <person name="Martin F.M."/>
            <person name="Hacquard S."/>
        </authorList>
    </citation>
    <scope>NUCLEOTIDE SEQUENCE</scope>
    <source>
        <strain evidence="2">MPI-CAGE-CH-0235</strain>
    </source>
</reference>